<gene>
    <name evidence="2" type="ORF">DMA12_13035</name>
</gene>
<dbReference type="Proteomes" id="UP000286716">
    <property type="component" value="Unassembled WGS sequence"/>
</dbReference>
<reference evidence="2 3" key="1">
    <citation type="submission" date="2018-05" db="EMBL/GenBank/DDBJ databases">
        <title>Evolution of GPA BGCs.</title>
        <authorList>
            <person name="Waglechner N."/>
            <person name="Wright G.D."/>
        </authorList>
    </citation>
    <scope>NUCLEOTIDE SEQUENCE [LARGE SCALE GENOMIC DNA]</scope>
    <source>
        <strain evidence="2 3">DSM 5908</strain>
    </source>
</reference>
<dbReference type="InterPro" id="IPR038740">
    <property type="entry name" value="BioF2-like_GNAT_dom"/>
</dbReference>
<dbReference type="GO" id="GO:0016740">
    <property type="term" value="F:transferase activity"/>
    <property type="evidence" value="ECO:0007669"/>
    <property type="project" value="UniProtKB-KW"/>
</dbReference>
<proteinExistence type="predicted"/>
<evidence type="ECO:0000313" key="3">
    <source>
        <dbReference type="Proteomes" id="UP000286716"/>
    </source>
</evidence>
<organism evidence="2 3">
    <name type="scientific">Amycolatopsis balhimycina DSM 5908</name>
    <dbReference type="NCBI Taxonomy" id="1081091"/>
    <lineage>
        <taxon>Bacteria</taxon>
        <taxon>Bacillati</taxon>
        <taxon>Actinomycetota</taxon>
        <taxon>Actinomycetes</taxon>
        <taxon>Pseudonocardiales</taxon>
        <taxon>Pseudonocardiaceae</taxon>
        <taxon>Amycolatopsis</taxon>
    </lineage>
</organism>
<keyword evidence="2" id="KW-0808">Transferase</keyword>
<comment type="caution">
    <text evidence="2">The sequence shown here is derived from an EMBL/GenBank/DDBJ whole genome shotgun (WGS) entry which is preliminary data.</text>
</comment>
<dbReference type="SUPFAM" id="SSF55729">
    <property type="entry name" value="Acyl-CoA N-acyltransferases (Nat)"/>
    <property type="match status" value="1"/>
</dbReference>
<accession>A0A428WRT3</accession>
<dbReference type="Pfam" id="PF13480">
    <property type="entry name" value="Acetyltransf_6"/>
    <property type="match status" value="1"/>
</dbReference>
<sequence>MARRDMTLEAGARAPVADLAAGRWNAAVDSLDGSVFLRDEWLRAIAGGGLVDADAAHVVLDADGEITALAACLLTRRCPKLEMFREYYLSSPFAGQTVGVVHSMYAQRSQLLARSEADRARLLTELEDRCRDAAGLFLPMVAAGDPLLDLVRDRGYAVGLLSCTNVLPIHWASLDEYLASRPSRKRNNIRHVLRTVEREGVTVEVRRDAEAVDTLARMVERTARRHGSPLFFDGRFLRSVVTALGAKASVFVVTAGERVLLSCLALHHGGELVPWCIGLDYDALPQYDQYNALYIAIIRYAIEHGVREVNFGRSTYLIKRKFGCVQRPVYAAMTGPPHHAADRREWIDAIDRRARRELAEVSLAVTDGDEYARKVGER</sequence>
<dbReference type="AlphaFoldDB" id="A0A428WRT3"/>
<dbReference type="Gene3D" id="3.40.630.30">
    <property type="match status" value="1"/>
</dbReference>
<dbReference type="EMBL" id="QHHU01000015">
    <property type="protein sequence ID" value="RSM45792.1"/>
    <property type="molecule type" value="Genomic_DNA"/>
</dbReference>
<name>A0A428WRT3_AMYBA</name>
<dbReference type="OrthoDB" id="6028172at2"/>
<feature type="domain" description="BioF2-like acetyltransferase" evidence="1">
    <location>
        <begin position="183"/>
        <end position="316"/>
    </location>
</feature>
<keyword evidence="3" id="KW-1185">Reference proteome</keyword>
<evidence type="ECO:0000259" key="1">
    <source>
        <dbReference type="Pfam" id="PF13480"/>
    </source>
</evidence>
<dbReference type="InterPro" id="IPR016181">
    <property type="entry name" value="Acyl_CoA_acyltransferase"/>
</dbReference>
<evidence type="ECO:0000313" key="2">
    <source>
        <dbReference type="EMBL" id="RSM45792.1"/>
    </source>
</evidence>
<protein>
    <submittedName>
        <fullName evidence="2">GNAT family N-acetyltransferase</fullName>
    </submittedName>
</protein>